<dbReference type="InterPro" id="IPR011006">
    <property type="entry name" value="CheY-like_superfamily"/>
</dbReference>
<dbReference type="Gene3D" id="3.40.50.2300">
    <property type="match status" value="1"/>
</dbReference>
<protein>
    <recommendedName>
        <fullName evidence="1">Response regulatory domain-containing protein</fullName>
    </recommendedName>
</protein>
<feature type="domain" description="Response regulatory" evidence="1">
    <location>
        <begin position="3"/>
        <end position="93"/>
    </location>
</feature>
<name>A0A382TQE8_9ZZZZ</name>
<dbReference type="PROSITE" id="PS50110">
    <property type="entry name" value="RESPONSE_REGULATORY"/>
    <property type="match status" value="1"/>
</dbReference>
<evidence type="ECO:0000313" key="2">
    <source>
        <dbReference type="EMBL" id="SVD23731.1"/>
    </source>
</evidence>
<gene>
    <name evidence="2" type="ORF">METZ01_LOCUS376585</name>
</gene>
<dbReference type="EMBL" id="UINC01138032">
    <property type="protein sequence ID" value="SVD23731.1"/>
    <property type="molecule type" value="Genomic_DNA"/>
</dbReference>
<feature type="non-terminal residue" evidence="2">
    <location>
        <position position="93"/>
    </location>
</feature>
<dbReference type="InterPro" id="IPR001789">
    <property type="entry name" value="Sig_transdc_resp-reg_receiver"/>
</dbReference>
<reference evidence="2" key="1">
    <citation type="submission" date="2018-05" db="EMBL/GenBank/DDBJ databases">
        <authorList>
            <person name="Lanie J.A."/>
            <person name="Ng W.-L."/>
            <person name="Kazmierczak K.M."/>
            <person name="Andrzejewski T.M."/>
            <person name="Davidsen T.M."/>
            <person name="Wayne K.J."/>
            <person name="Tettelin H."/>
            <person name="Glass J.I."/>
            <person name="Rusch D."/>
            <person name="Podicherti R."/>
            <person name="Tsui H.-C.T."/>
            <person name="Winkler M.E."/>
        </authorList>
    </citation>
    <scope>NUCLEOTIDE SEQUENCE</scope>
</reference>
<dbReference type="SUPFAM" id="SSF52172">
    <property type="entry name" value="CheY-like"/>
    <property type="match status" value="1"/>
</dbReference>
<evidence type="ECO:0000259" key="1">
    <source>
        <dbReference type="PROSITE" id="PS50110"/>
    </source>
</evidence>
<organism evidence="2">
    <name type="scientific">marine metagenome</name>
    <dbReference type="NCBI Taxonomy" id="408172"/>
    <lineage>
        <taxon>unclassified sequences</taxon>
        <taxon>metagenomes</taxon>
        <taxon>ecological metagenomes</taxon>
    </lineage>
</organism>
<dbReference type="Pfam" id="PF00072">
    <property type="entry name" value="Response_reg"/>
    <property type="match status" value="1"/>
</dbReference>
<proteinExistence type="predicted"/>
<accession>A0A382TQE8</accession>
<sequence>MKTVYIGEDEKPMREFLIASLKLTTELTVVGSSGDGKEGYDQCLILKPDLVILDLILPSMQGTEILNGIKNNLPETIVLIFSDVYSTDIIEQV</sequence>
<dbReference type="AlphaFoldDB" id="A0A382TQE8"/>
<dbReference type="GO" id="GO:0000160">
    <property type="term" value="P:phosphorelay signal transduction system"/>
    <property type="evidence" value="ECO:0007669"/>
    <property type="project" value="InterPro"/>
</dbReference>